<reference evidence="6 7" key="1">
    <citation type="submission" date="2016-11" db="EMBL/GenBank/DDBJ databases">
        <authorList>
            <person name="Jaros S."/>
            <person name="Januszkiewicz K."/>
            <person name="Wedrychowicz H."/>
        </authorList>
    </citation>
    <scope>NUCLEOTIDE SEQUENCE [LARGE SCALE GENOMIC DNA]</scope>
    <source>
        <strain evidence="6 7">DSM 15480</strain>
    </source>
</reference>
<keyword evidence="3" id="KW-0238">DNA-binding</keyword>
<evidence type="ECO:0000256" key="4">
    <source>
        <dbReference type="ARBA" id="ARBA00023163"/>
    </source>
</evidence>
<sequence>MRIKSKDVAEALGLSTATVSLAINGKPGVNEVTRQRVLDYVEEMERETYGVEKARREQTGLVLFMNYNKNGIILGRSDSAGELTQNGKTEHPLLAKMRVAVQSAGYRFESITFYEREDDLERLMRQWQKEKLRGMYVIGAEMTQNDIYPFLELGVPVVVGDNNYYEQGLDAYLIDNREGISRAVDYLVDKGHSYIVYLAEKIDIFNFLERREAFVLEMAKRECGDASNRIMHLGNTVDEVYESMLNYLNSDGRRPTAFVLESSVISLGVTKALLEYGLRIPRDISLIGFDALPEKGLVGFHLTLVKGTHTNRHLAAVKHLLRHIEDEETEIVRTYYKTRLIEGDSVFDKMKYIYQ</sequence>
<dbReference type="Pfam" id="PF13377">
    <property type="entry name" value="Peripla_BP_3"/>
    <property type="match status" value="1"/>
</dbReference>
<dbReference type="SMART" id="SM00354">
    <property type="entry name" value="HTH_LACI"/>
    <property type="match status" value="1"/>
</dbReference>
<dbReference type="InterPro" id="IPR028082">
    <property type="entry name" value="Peripla_BP_I"/>
</dbReference>
<feature type="domain" description="HTH lacI-type" evidence="5">
    <location>
        <begin position="3"/>
        <end position="44"/>
    </location>
</feature>
<dbReference type="PROSITE" id="PS50932">
    <property type="entry name" value="HTH_LACI_2"/>
    <property type="match status" value="1"/>
</dbReference>
<accession>A0A1M6MHE8</accession>
<evidence type="ECO:0000259" key="5">
    <source>
        <dbReference type="PROSITE" id="PS50932"/>
    </source>
</evidence>
<keyword evidence="2" id="KW-0805">Transcription regulation</keyword>
<dbReference type="AlphaFoldDB" id="A0A1M6MHE8"/>
<dbReference type="InterPro" id="IPR046335">
    <property type="entry name" value="LacI/GalR-like_sensor"/>
</dbReference>
<dbReference type="GO" id="GO:0000976">
    <property type="term" value="F:transcription cis-regulatory region binding"/>
    <property type="evidence" value="ECO:0007669"/>
    <property type="project" value="TreeGrafter"/>
</dbReference>
<evidence type="ECO:0000256" key="1">
    <source>
        <dbReference type="ARBA" id="ARBA00022491"/>
    </source>
</evidence>
<evidence type="ECO:0000313" key="7">
    <source>
        <dbReference type="Proteomes" id="UP000184301"/>
    </source>
</evidence>
<dbReference type="InterPro" id="IPR010982">
    <property type="entry name" value="Lambda_DNA-bd_dom_sf"/>
</dbReference>
<dbReference type="Pfam" id="PF00356">
    <property type="entry name" value="LacI"/>
    <property type="match status" value="1"/>
</dbReference>
<proteinExistence type="predicted"/>
<dbReference type="PANTHER" id="PTHR30146">
    <property type="entry name" value="LACI-RELATED TRANSCRIPTIONAL REPRESSOR"/>
    <property type="match status" value="1"/>
</dbReference>
<dbReference type="SUPFAM" id="SSF53822">
    <property type="entry name" value="Periplasmic binding protein-like I"/>
    <property type="match status" value="1"/>
</dbReference>
<dbReference type="GO" id="GO:0003700">
    <property type="term" value="F:DNA-binding transcription factor activity"/>
    <property type="evidence" value="ECO:0007669"/>
    <property type="project" value="TreeGrafter"/>
</dbReference>
<organism evidence="6 7">
    <name type="scientific">Hespellia stercorisuis DSM 15480</name>
    <dbReference type="NCBI Taxonomy" id="1121950"/>
    <lineage>
        <taxon>Bacteria</taxon>
        <taxon>Bacillati</taxon>
        <taxon>Bacillota</taxon>
        <taxon>Clostridia</taxon>
        <taxon>Lachnospirales</taxon>
        <taxon>Lachnospiraceae</taxon>
        <taxon>Hespellia</taxon>
    </lineage>
</organism>
<evidence type="ECO:0000256" key="3">
    <source>
        <dbReference type="ARBA" id="ARBA00023125"/>
    </source>
</evidence>
<dbReference type="SUPFAM" id="SSF47413">
    <property type="entry name" value="lambda repressor-like DNA-binding domains"/>
    <property type="match status" value="1"/>
</dbReference>
<dbReference type="EMBL" id="FQZY01000018">
    <property type="protein sequence ID" value="SHJ82949.1"/>
    <property type="molecule type" value="Genomic_DNA"/>
</dbReference>
<dbReference type="PANTHER" id="PTHR30146:SF148">
    <property type="entry name" value="HTH-TYPE TRANSCRIPTIONAL REPRESSOR PURR-RELATED"/>
    <property type="match status" value="1"/>
</dbReference>
<dbReference type="Gene3D" id="3.40.50.2300">
    <property type="match status" value="2"/>
</dbReference>
<gene>
    <name evidence="6" type="ORF">SAMN02745243_01493</name>
</gene>
<dbReference type="CDD" id="cd01392">
    <property type="entry name" value="HTH_LacI"/>
    <property type="match status" value="1"/>
</dbReference>
<dbReference type="Gene3D" id="1.10.260.40">
    <property type="entry name" value="lambda repressor-like DNA-binding domains"/>
    <property type="match status" value="1"/>
</dbReference>
<dbReference type="InterPro" id="IPR000843">
    <property type="entry name" value="HTH_LacI"/>
</dbReference>
<name>A0A1M6MHE8_9FIRM</name>
<dbReference type="STRING" id="1121950.SAMN02745243_01493"/>
<keyword evidence="7" id="KW-1185">Reference proteome</keyword>
<keyword evidence="1" id="KW-0678">Repressor</keyword>
<protein>
    <submittedName>
        <fullName evidence="6">Transcriptional regulator, LacI family</fullName>
    </submittedName>
</protein>
<evidence type="ECO:0000313" key="6">
    <source>
        <dbReference type="EMBL" id="SHJ82949.1"/>
    </source>
</evidence>
<evidence type="ECO:0000256" key="2">
    <source>
        <dbReference type="ARBA" id="ARBA00023015"/>
    </source>
</evidence>
<keyword evidence="4" id="KW-0804">Transcription</keyword>
<dbReference type="Proteomes" id="UP000184301">
    <property type="component" value="Unassembled WGS sequence"/>
</dbReference>
<dbReference type="RefSeq" id="WP_073107744.1">
    <property type="nucleotide sequence ID" value="NZ_FQZY01000018.1"/>
</dbReference>
<dbReference type="OrthoDB" id="43195at2"/>